<reference evidence="1 2" key="1">
    <citation type="submission" date="2013-04" db="EMBL/GenBank/DDBJ databases">
        <title>The Genome Sequence of Paenibacillus barengoltzii G22.</title>
        <authorList>
            <consortium name="The Broad Institute Genomics Platform"/>
            <consortium name="The Broad Institute Genome Sequencing Center for Infectious Disease"/>
            <person name="Earl A."/>
            <person name="Xavier R."/>
            <person name="Elson C."/>
            <person name="Duck W."/>
            <person name="Walker B."/>
            <person name="Young S."/>
            <person name="Zeng Q."/>
            <person name="Gargeya S."/>
            <person name="Fitzgerald M."/>
            <person name="Haas B."/>
            <person name="Abouelleil A."/>
            <person name="Allen A.W."/>
            <person name="Alvarado L."/>
            <person name="Arachchi H.M."/>
            <person name="Berlin A.M."/>
            <person name="Chapman S.B."/>
            <person name="Gainer-Dewar J."/>
            <person name="Goldberg J."/>
            <person name="Griggs A."/>
            <person name="Gujja S."/>
            <person name="Hansen M."/>
            <person name="Howarth C."/>
            <person name="Imamovic A."/>
            <person name="Ireland A."/>
            <person name="Larimer J."/>
            <person name="McCowan C."/>
            <person name="Murphy C."/>
            <person name="Pearson M."/>
            <person name="Poon T.W."/>
            <person name="Priest M."/>
            <person name="Roberts A."/>
            <person name="Saif S."/>
            <person name="Shea T."/>
            <person name="Sisk P."/>
            <person name="Sykes S."/>
            <person name="Wortman J."/>
            <person name="Nusbaum C."/>
            <person name="Birren B."/>
        </authorList>
    </citation>
    <scope>NUCLEOTIDE SEQUENCE [LARGE SCALE GENOMIC DNA]</scope>
    <source>
        <strain evidence="1 2">G22</strain>
    </source>
</reference>
<comment type="caution">
    <text evidence="1">The sequence shown here is derived from an EMBL/GenBank/DDBJ whole genome shotgun (WGS) entry which is preliminary data.</text>
</comment>
<dbReference type="Proteomes" id="UP000019598">
    <property type="component" value="Unassembled WGS sequence"/>
</dbReference>
<organism evidence="1 2">
    <name type="scientific">Paenibacillus barengoltzii G22</name>
    <dbReference type="NCBI Taxonomy" id="1235795"/>
    <lineage>
        <taxon>Bacteria</taxon>
        <taxon>Bacillati</taxon>
        <taxon>Bacillota</taxon>
        <taxon>Bacilli</taxon>
        <taxon>Bacillales</taxon>
        <taxon>Paenibacillaceae</taxon>
        <taxon>Paenibacillus</taxon>
    </lineage>
</organism>
<evidence type="ECO:0000313" key="1">
    <source>
        <dbReference type="EMBL" id="EOS56095.1"/>
    </source>
</evidence>
<accession>R9LBK1</accession>
<sequence length="198" mass="22384">MALAHNLLKVAGIRQATLSIKIYIIFTKMPLTKNNKRIIIKRYILTFKRMEVIEFMKTSFKYLVATSVISISLLATAVPGFADTALKASGGWSESGGYYINQARSTGVGIFASDSPDKHYGERRTKTEDHGETVFYAAYGYTIWKDTYHYTTARMEDNKGNVRTTSGRQWGTGYTEAQSPWYAPGIFENTEARTYWGH</sequence>
<dbReference type="OrthoDB" id="5023307at2"/>
<dbReference type="AlphaFoldDB" id="R9LBK1"/>
<evidence type="ECO:0000313" key="2">
    <source>
        <dbReference type="Proteomes" id="UP000019598"/>
    </source>
</evidence>
<proteinExistence type="predicted"/>
<protein>
    <submittedName>
        <fullName evidence="1">Uncharacterized protein</fullName>
    </submittedName>
</protein>
<name>R9LBK1_9BACL</name>
<dbReference type="STRING" id="1235795.C812_02157"/>
<dbReference type="HOGENOM" id="CLU_119037_0_0_9"/>
<dbReference type="EMBL" id="ASSZ01000020">
    <property type="protein sequence ID" value="EOS56095.1"/>
    <property type="molecule type" value="Genomic_DNA"/>
</dbReference>
<gene>
    <name evidence="1" type="ORF">C812_02157</name>
</gene>